<keyword evidence="16" id="KW-1185">Reference proteome</keyword>
<evidence type="ECO:0000256" key="7">
    <source>
        <dbReference type="ARBA" id="ARBA00022786"/>
    </source>
</evidence>
<dbReference type="PANTHER" id="PTHR10782">
    <property type="entry name" value="ZINC FINGER MIZ DOMAIN-CONTAINING PROTEIN"/>
    <property type="match status" value="1"/>
</dbReference>
<evidence type="ECO:0000256" key="2">
    <source>
        <dbReference type="ARBA" id="ARBA00004718"/>
    </source>
</evidence>
<feature type="domain" description="SAP" evidence="12">
    <location>
        <begin position="20"/>
        <end position="54"/>
    </location>
</feature>
<evidence type="ECO:0000256" key="1">
    <source>
        <dbReference type="ARBA" id="ARBA00004123"/>
    </source>
</evidence>
<dbReference type="GO" id="GO:0061665">
    <property type="term" value="F:SUMO ligase activity"/>
    <property type="evidence" value="ECO:0007669"/>
    <property type="project" value="TreeGrafter"/>
</dbReference>
<evidence type="ECO:0000256" key="4">
    <source>
        <dbReference type="ARBA" id="ARBA00022679"/>
    </source>
</evidence>
<evidence type="ECO:0000256" key="9">
    <source>
        <dbReference type="ARBA" id="ARBA00023242"/>
    </source>
</evidence>
<dbReference type="InterPro" id="IPR038654">
    <property type="entry name" value="PINIT_sf"/>
</dbReference>
<evidence type="ECO:0000256" key="5">
    <source>
        <dbReference type="ARBA" id="ARBA00022723"/>
    </source>
</evidence>
<evidence type="ECO:0000313" key="16">
    <source>
        <dbReference type="Proteomes" id="UP001187682"/>
    </source>
</evidence>
<dbReference type="InterPro" id="IPR023321">
    <property type="entry name" value="PINIT"/>
</dbReference>
<dbReference type="GO" id="GO:0016925">
    <property type="term" value="P:protein sumoylation"/>
    <property type="evidence" value="ECO:0007669"/>
    <property type="project" value="TreeGrafter"/>
</dbReference>
<evidence type="ECO:0000256" key="11">
    <source>
        <dbReference type="SAM" id="MobiDB-lite"/>
    </source>
</evidence>
<dbReference type="PROSITE" id="PS50800">
    <property type="entry name" value="SAP"/>
    <property type="match status" value="1"/>
</dbReference>
<dbReference type="PANTHER" id="PTHR10782:SF4">
    <property type="entry name" value="TONALLI, ISOFORM E"/>
    <property type="match status" value="1"/>
</dbReference>
<feature type="compositionally biased region" description="Low complexity" evidence="11">
    <location>
        <begin position="424"/>
        <end position="434"/>
    </location>
</feature>
<dbReference type="Gene3D" id="2.60.120.780">
    <property type="entry name" value="PINIT domain"/>
    <property type="match status" value="1"/>
</dbReference>
<sequence>MSQRPVAYQEVNALLRQVQVGNLLVRQLQTICGNNGLSRGGVKADLRNRIVNLIQSAYNTNDAALFYKLKEEIEAVAAGKSIPQPNSLPAPPHPPSYHATSAMPPWQHHPAQRPSQPPYPGRPNQASTSSGTHPNSLVFKSSPFYEPITLLGKVHECDAMAHHRNTVSVPIRLSDHPDLEKCVSGKEYRVMLFCADSLSGPQDVCFPHSSELKVNGGEIKANLRGLKKKPGSTRPVDITDSLRLRATYVNNVEFTYALTNKKFYLAIMLCKIAKAEDLVARIRNGKRILKATVVRDLINKSNDPDIETTAQVMSLKCPLSYMRLSLPCRGVGCNHVRCFDATSYLQLQEQGPQWVCPICNGPAPFDQLAVDEYVLDILSKTPRDLEQVTIGLNGEWKLPESPRVAPRRSTASFDLVDDLEMSSTNSVGVSKSSVTPSRSIAPSLGTPSMSDTRESPAIPSRPAGGTSSKRPAPAVIDLTLSSDDEDSAPPAPKRQQLSFNGVQNPRFNGYYP</sequence>
<evidence type="ECO:0000256" key="3">
    <source>
        <dbReference type="ARBA" id="ARBA00005383"/>
    </source>
</evidence>
<dbReference type="Pfam" id="PF14324">
    <property type="entry name" value="PINIT"/>
    <property type="match status" value="1"/>
</dbReference>
<feature type="compositionally biased region" description="Polar residues" evidence="11">
    <location>
        <begin position="495"/>
        <end position="506"/>
    </location>
</feature>
<dbReference type="InterPro" id="IPR013083">
    <property type="entry name" value="Znf_RING/FYVE/PHD"/>
</dbReference>
<dbReference type="InterPro" id="IPR004181">
    <property type="entry name" value="Znf_MIZ"/>
</dbReference>
<evidence type="ECO:0000259" key="12">
    <source>
        <dbReference type="PROSITE" id="PS50800"/>
    </source>
</evidence>
<keyword evidence="9" id="KW-0539">Nucleus</keyword>
<dbReference type="Pfam" id="PF02891">
    <property type="entry name" value="zf-MIZ"/>
    <property type="match status" value="1"/>
</dbReference>
<comment type="similarity">
    <text evidence="3">Belongs to the PIAS family.</text>
</comment>
<evidence type="ECO:0000259" key="14">
    <source>
        <dbReference type="PROSITE" id="PS51466"/>
    </source>
</evidence>
<name>A0AAE8MT34_9PEZI</name>
<keyword evidence="7" id="KW-0833">Ubl conjugation pathway</keyword>
<dbReference type="EMBL" id="ONZQ02000002">
    <property type="protein sequence ID" value="SPN98338.1"/>
    <property type="molecule type" value="Genomic_DNA"/>
</dbReference>
<feature type="compositionally biased region" description="Polar residues" evidence="11">
    <location>
        <begin position="435"/>
        <end position="450"/>
    </location>
</feature>
<dbReference type="AlphaFoldDB" id="A0AAE8MT34"/>
<reference evidence="15" key="1">
    <citation type="submission" date="2018-03" db="EMBL/GenBank/DDBJ databases">
        <authorList>
            <person name="Guldener U."/>
        </authorList>
    </citation>
    <scope>NUCLEOTIDE SEQUENCE</scope>
</reference>
<gene>
    <name evidence="15" type="ORF">DNG_01385</name>
</gene>
<dbReference type="GO" id="GO:0000785">
    <property type="term" value="C:chromatin"/>
    <property type="evidence" value="ECO:0007669"/>
    <property type="project" value="TreeGrafter"/>
</dbReference>
<evidence type="ECO:0000313" key="15">
    <source>
        <dbReference type="EMBL" id="SPN98338.1"/>
    </source>
</evidence>
<feature type="region of interest" description="Disordered" evidence="11">
    <location>
        <begin position="424"/>
        <end position="512"/>
    </location>
</feature>
<evidence type="ECO:0000259" key="13">
    <source>
        <dbReference type="PROSITE" id="PS51044"/>
    </source>
</evidence>
<keyword evidence="4" id="KW-0808">Transferase</keyword>
<keyword evidence="8" id="KW-0862">Zinc</keyword>
<accession>A0AAE8MT34</accession>
<dbReference type="GO" id="GO:0005634">
    <property type="term" value="C:nucleus"/>
    <property type="evidence" value="ECO:0007669"/>
    <property type="project" value="UniProtKB-SubCell"/>
</dbReference>
<keyword evidence="5" id="KW-0479">Metal-binding</keyword>
<feature type="region of interest" description="Disordered" evidence="11">
    <location>
        <begin position="81"/>
        <end position="135"/>
    </location>
</feature>
<organism evidence="15 16">
    <name type="scientific">Cephalotrichum gorgonifer</name>
    <dbReference type="NCBI Taxonomy" id="2041049"/>
    <lineage>
        <taxon>Eukaryota</taxon>
        <taxon>Fungi</taxon>
        <taxon>Dikarya</taxon>
        <taxon>Ascomycota</taxon>
        <taxon>Pezizomycotina</taxon>
        <taxon>Sordariomycetes</taxon>
        <taxon>Hypocreomycetidae</taxon>
        <taxon>Microascales</taxon>
        <taxon>Microascaceae</taxon>
        <taxon>Cephalotrichum</taxon>
    </lineage>
</organism>
<dbReference type="InterPro" id="IPR003034">
    <property type="entry name" value="SAP_dom"/>
</dbReference>
<comment type="subcellular location">
    <subcellularLocation>
        <location evidence="1">Nucleus</location>
    </subcellularLocation>
</comment>
<dbReference type="PROSITE" id="PS51466">
    <property type="entry name" value="PINIT"/>
    <property type="match status" value="1"/>
</dbReference>
<feature type="compositionally biased region" description="Polar residues" evidence="11">
    <location>
        <begin position="124"/>
        <end position="135"/>
    </location>
</feature>
<comment type="pathway">
    <text evidence="2">Protein modification; protein sumoylation.</text>
</comment>
<dbReference type="PROSITE" id="PS51044">
    <property type="entry name" value="ZF_SP_RING"/>
    <property type="match status" value="1"/>
</dbReference>
<feature type="domain" description="SP-RING-type" evidence="13">
    <location>
        <begin position="302"/>
        <end position="387"/>
    </location>
</feature>
<evidence type="ECO:0000256" key="10">
    <source>
        <dbReference type="PROSITE-ProRule" id="PRU00452"/>
    </source>
</evidence>
<dbReference type="SUPFAM" id="SSF68906">
    <property type="entry name" value="SAP domain"/>
    <property type="match status" value="1"/>
</dbReference>
<evidence type="ECO:0000256" key="6">
    <source>
        <dbReference type="ARBA" id="ARBA00022771"/>
    </source>
</evidence>
<dbReference type="InterPro" id="IPR031141">
    <property type="entry name" value="SIZ1/2_SP-RING"/>
</dbReference>
<dbReference type="InterPro" id="IPR036361">
    <property type="entry name" value="SAP_dom_sf"/>
</dbReference>
<feature type="domain" description="PINIT" evidence="14">
    <location>
        <begin position="124"/>
        <end position="273"/>
    </location>
</feature>
<protein>
    <submittedName>
        <fullName evidence="15">Related to relatd to E3-like factor in the SUMO pathway</fullName>
    </submittedName>
</protein>
<dbReference type="Proteomes" id="UP001187682">
    <property type="component" value="Unassembled WGS sequence"/>
</dbReference>
<keyword evidence="6 10" id="KW-0863">Zinc-finger</keyword>
<proteinExistence type="inferred from homology"/>
<comment type="caution">
    <text evidence="15">The sequence shown here is derived from an EMBL/GenBank/DDBJ whole genome shotgun (WGS) entry which is preliminary data.</text>
</comment>
<dbReference type="GO" id="GO:0008270">
    <property type="term" value="F:zinc ion binding"/>
    <property type="evidence" value="ECO:0007669"/>
    <property type="project" value="UniProtKB-KW"/>
</dbReference>
<evidence type="ECO:0000256" key="8">
    <source>
        <dbReference type="ARBA" id="ARBA00022833"/>
    </source>
</evidence>
<feature type="compositionally biased region" description="Pro residues" evidence="11">
    <location>
        <begin position="86"/>
        <end position="95"/>
    </location>
</feature>
<dbReference type="Gene3D" id="3.30.40.10">
    <property type="entry name" value="Zinc/RING finger domain, C3HC4 (zinc finger)"/>
    <property type="match status" value="1"/>
</dbReference>
<dbReference type="CDD" id="cd16792">
    <property type="entry name" value="SP-RING_Siz-like"/>
    <property type="match status" value="1"/>
</dbReference>